<dbReference type="GO" id="GO:0003924">
    <property type="term" value="F:GTPase activity"/>
    <property type="evidence" value="ECO:0007669"/>
    <property type="project" value="InterPro"/>
</dbReference>
<dbReference type="GO" id="GO:0005525">
    <property type="term" value="F:GTP binding"/>
    <property type="evidence" value="ECO:0007669"/>
    <property type="project" value="UniProtKB-KW"/>
</dbReference>
<dbReference type="InterPro" id="IPR009001">
    <property type="entry name" value="Transl_elong_EF1A/Init_IF2_C"/>
</dbReference>
<name>A0A6P4YN64_BRABE</name>
<dbReference type="InterPro" id="IPR027417">
    <property type="entry name" value="P-loop_NTPase"/>
</dbReference>
<dbReference type="PROSITE" id="PS51722">
    <property type="entry name" value="G_TR_2"/>
    <property type="match status" value="1"/>
</dbReference>
<dbReference type="CDD" id="cd03694">
    <property type="entry name" value="GTPBP_II"/>
    <property type="match status" value="1"/>
</dbReference>
<reference evidence="7" key="1">
    <citation type="submission" date="2025-08" db="UniProtKB">
        <authorList>
            <consortium name="RefSeq"/>
        </authorList>
    </citation>
    <scope>IDENTIFICATION</scope>
    <source>
        <tissue evidence="7">Gonad</tissue>
    </source>
</reference>
<keyword evidence="3" id="KW-0342">GTP-binding</keyword>
<dbReference type="OrthoDB" id="248233at2759"/>
<dbReference type="FunFam" id="3.40.50.300:FF:000091">
    <property type="entry name" value="Probable GTP-binding protein 1"/>
    <property type="match status" value="1"/>
</dbReference>
<dbReference type="Pfam" id="PF03144">
    <property type="entry name" value="GTP_EFTU_D2"/>
    <property type="match status" value="1"/>
</dbReference>
<dbReference type="CDD" id="cd04165">
    <property type="entry name" value="GTPBP1_like"/>
    <property type="match status" value="1"/>
</dbReference>
<dbReference type="SUPFAM" id="SSF50465">
    <property type="entry name" value="EF-Tu/eEF-1alpha/eIF2-gamma C-terminal domain"/>
    <property type="match status" value="1"/>
</dbReference>
<organism evidence="6 7">
    <name type="scientific">Branchiostoma belcheri</name>
    <name type="common">Amphioxus</name>
    <dbReference type="NCBI Taxonomy" id="7741"/>
    <lineage>
        <taxon>Eukaryota</taxon>
        <taxon>Metazoa</taxon>
        <taxon>Chordata</taxon>
        <taxon>Cephalochordata</taxon>
        <taxon>Leptocardii</taxon>
        <taxon>Amphioxiformes</taxon>
        <taxon>Branchiostomatidae</taxon>
        <taxon>Branchiostoma</taxon>
    </lineage>
</organism>
<dbReference type="PANTHER" id="PTHR43721">
    <property type="entry name" value="ELONGATION FACTOR TU-RELATED"/>
    <property type="match status" value="1"/>
</dbReference>
<dbReference type="Pfam" id="PF00009">
    <property type="entry name" value="GTP_EFTU"/>
    <property type="match status" value="1"/>
</dbReference>
<dbReference type="AlphaFoldDB" id="A0A6P4YN64"/>
<evidence type="ECO:0000259" key="5">
    <source>
        <dbReference type="PROSITE" id="PS51722"/>
    </source>
</evidence>
<dbReference type="InterPro" id="IPR000795">
    <property type="entry name" value="T_Tr_GTP-bd_dom"/>
</dbReference>
<sequence>MDPMCSLFGDESEPRSEKKKRRPSRPTSLDLRPRLPPEVEEGNVEYKLKLLNPSPSRFEHLVTQMKWRLQEGGGEAIYEIGVEDSGMMAGLTEDELKRSLYTLNRMAEKLGATTSILRERDIEGDGEIRKAAEVLVRKVPDDQQFLDLRLAVLGNVDAGKSTLLGVLTQGELDNGRGRARLNMFRHLHEIQSGRTSSIGHEILGFDSHGNVINYNENRTAAEICESASKLITFIDLAGHQKYLKTTIFGLTGYNPDYTMLVISANTGIVGMTKEHLGLALALKLPIFIVISKTDLCSAVVTERTLKQVERVLKSPGCNRIPLRIENEDDAITAAANFNTDRITPIFRISSVSGENLDLLRRFLNVLPPPHSGKEQEQLMQELTEYQVDEMYTVPGAGTVVGGTLYRGVAREGDSLLIGPNEAGSFLPVSVNTVHRNRAPCRVVKAGQTATLALGDVDRTVLRKGMVLLSPELQPVSCLEFEAEVLLLFHTTYICKGFQTTVHVGNVCQTAIIDEVEDGYITINQKRHMRFRFVKHPEYLREGTRLLFREGRTKGIGTVTKVFPYTPVDR</sequence>
<dbReference type="FunFam" id="2.40.30.10:FF:000014">
    <property type="entry name" value="Probable GTP-binding protein 1"/>
    <property type="match status" value="1"/>
</dbReference>
<keyword evidence="2" id="KW-0547">Nucleotide-binding</keyword>
<evidence type="ECO:0000256" key="3">
    <source>
        <dbReference type="ARBA" id="ARBA00023134"/>
    </source>
</evidence>
<dbReference type="InterPro" id="IPR004161">
    <property type="entry name" value="EFTu-like_2"/>
</dbReference>
<evidence type="ECO:0000313" key="6">
    <source>
        <dbReference type="Proteomes" id="UP000515135"/>
    </source>
</evidence>
<dbReference type="PANTHER" id="PTHR43721:SF3">
    <property type="entry name" value="GTP-BINDING PROTEIN 2"/>
    <property type="match status" value="1"/>
</dbReference>
<dbReference type="InterPro" id="IPR035531">
    <property type="entry name" value="GTPBP1-like"/>
</dbReference>
<evidence type="ECO:0000256" key="1">
    <source>
        <dbReference type="ARBA" id="ARBA00007249"/>
    </source>
</evidence>
<dbReference type="Proteomes" id="UP000515135">
    <property type="component" value="Unplaced"/>
</dbReference>
<feature type="domain" description="Tr-type G" evidence="5">
    <location>
        <begin position="145"/>
        <end position="373"/>
    </location>
</feature>
<evidence type="ECO:0000313" key="7">
    <source>
        <dbReference type="RefSeq" id="XP_019623129.1"/>
    </source>
</evidence>
<dbReference type="SUPFAM" id="SSF50447">
    <property type="entry name" value="Translation proteins"/>
    <property type="match status" value="1"/>
</dbReference>
<dbReference type="RefSeq" id="XP_019623129.1">
    <property type="nucleotide sequence ID" value="XM_019767570.1"/>
</dbReference>
<dbReference type="GeneID" id="109469165"/>
<dbReference type="GO" id="GO:0003746">
    <property type="term" value="F:translation elongation factor activity"/>
    <property type="evidence" value="ECO:0007669"/>
    <property type="project" value="TreeGrafter"/>
</dbReference>
<proteinExistence type="inferred from homology"/>
<evidence type="ECO:0000256" key="4">
    <source>
        <dbReference type="SAM" id="MobiDB-lite"/>
    </source>
</evidence>
<dbReference type="Gene3D" id="2.40.30.10">
    <property type="entry name" value="Translation factors"/>
    <property type="match status" value="1"/>
</dbReference>
<evidence type="ECO:0000256" key="2">
    <source>
        <dbReference type="ARBA" id="ARBA00022741"/>
    </source>
</evidence>
<dbReference type="SUPFAM" id="SSF52540">
    <property type="entry name" value="P-loop containing nucleoside triphosphate hydrolases"/>
    <property type="match status" value="1"/>
</dbReference>
<dbReference type="InterPro" id="IPR050055">
    <property type="entry name" value="EF-Tu_GTPase"/>
</dbReference>
<comment type="similarity">
    <text evidence="1">Belongs to the TRAFAC class translation factor GTPase superfamily. Classic translation factor GTPase family. EF-Tu/EF-1A subfamily.</text>
</comment>
<gene>
    <name evidence="7" type="primary">LOC109469165</name>
</gene>
<feature type="region of interest" description="Disordered" evidence="4">
    <location>
        <begin position="1"/>
        <end position="35"/>
    </location>
</feature>
<dbReference type="InterPro" id="IPR009000">
    <property type="entry name" value="Transl_B-barrel_sf"/>
</dbReference>
<dbReference type="CDD" id="cd03708">
    <property type="entry name" value="GTPBP_III"/>
    <property type="match status" value="1"/>
</dbReference>
<dbReference type="KEGG" id="bbel:109469165"/>
<accession>A0A6P4YN64</accession>
<dbReference type="Gene3D" id="3.40.50.300">
    <property type="entry name" value="P-loop containing nucleotide triphosphate hydrolases"/>
    <property type="match status" value="1"/>
</dbReference>
<protein>
    <submittedName>
        <fullName evidence="7">GTP-binding protein 2-like</fullName>
    </submittedName>
</protein>
<keyword evidence="6" id="KW-1185">Reference proteome</keyword>